<feature type="transmembrane region" description="Helical" evidence="1">
    <location>
        <begin position="67"/>
        <end position="87"/>
    </location>
</feature>
<accession>A0A6L8Q4I5</accession>
<dbReference type="Pfam" id="PF13240">
    <property type="entry name" value="Zn_Ribbon_1"/>
    <property type="match status" value="1"/>
</dbReference>
<feature type="transmembrane region" description="Helical" evidence="1">
    <location>
        <begin position="215"/>
        <end position="236"/>
    </location>
</feature>
<feature type="transmembrane region" description="Helical" evidence="1">
    <location>
        <begin position="187"/>
        <end position="209"/>
    </location>
</feature>
<dbReference type="EMBL" id="VJNE01000010">
    <property type="protein sequence ID" value="MZG28218.1"/>
    <property type="molecule type" value="Genomic_DNA"/>
</dbReference>
<dbReference type="InterPro" id="IPR026870">
    <property type="entry name" value="Zinc_ribbon_dom"/>
</dbReference>
<evidence type="ECO:0000259" key="2">
    <source>
        <dbReference type="Pfam" id="PF13240"/>
    </source>
</evidence>
<keyword evidence="1" id="KW-0812">Transmembrane</keyword>
<proteinExistence type="predicted"/>
<dbReference type="AlphaFoldDB" id="A0A6L8Q4I5"/>
<evidence type="ECO:0000256" key="1">
    <source>
        <dbReference type="SAM" id="Phobius"/>
    </source>
</evidence>
<dbReference type="RefSeq" id="WP_161127879.1">
    <property type="nucleotide sequence ID" value="NZ_CBCTOK010000023.1"/>
</dbReference>
<feature type="domain" description="Zinc-ribbon" evidence="2">
    <location>
        <begin position="2"/>
        <end position="24"/>
    </location>
</feature>
<reference evidence="3 4" key="1">
    <citation type="submission" date="2019-07" db="EMBL/GenBank/DDBJ databases">
        <title>Draft genome sequence of Adlercreutzia equolifaciens IPLA 37004, a human intestinal strain that does not produces equol from daidzein.</title>
        <authorList>
            <person name="Vazquez L."/>
            <person name="Florez A.B."/>
            <person name="Mayo B."/>
        </authorList>
    </citation>
    <scope>NUCLEOTIDE SEQUENCE [LARGE SCALE GENOMIC DNA]</scope>
    <source>
        <strain evidence="3 4">IPLA 37004</strain>
    </source>
</reference>
<sequence length="239" mass="23000">MFCPKCGNQLPDGSAFCGKCGAKLGTSKGVTPAVGVAGSAPSTPTAPNAASSRSAASAVASTKISPLAMAAAVLAAVAVVLSLLPWLEVDPMVSAASGYAGGFASLLGADEGSFSFDESYAVWALPSFAGAFGDYASLYGTLGGEGADSASALVGGAAWGCLLLWLAGVVLLVLGAVGLAKSGRRGALVAGGIVMAVCVAVFCGLSGLLDGIATATAFPMACLVVSIAAAVCALAARKG</sequence>
<feature type="transmembrane region" description="Helical" evidence="1">
    <location>
        <begin position="157"/>
        <end position="180"/>
    </location>
</feature>
<gene>
    <name evidence="3" type="ORF">FM068_06400</name>
</gene>
<comment type="caution">
    <text evidence="3">The sequence shown here is derived from an EMBL/GenBank/DDBJ whole genome shotgun (WGS) entry which is preliminary data.</text>
</comment>
<evidence type="ECO:0000313" key="4">
    <source>
        <dbReference type="Proteomes" id="UP000472380"/>
    </source>
</evidence>
<protein>
    <submittedName>
        <fullName evidence="3">Zinc ribbon domain-containing protein</fullName>
    </submittedName>
</protein>
<keyword evidence="1" id="KW-1133">Transmembrane helix</keyword>
<name>A0A6L8Q4I5_9ACTN</name>
<evidence type="ECO:0000313" key="3">
    <source>
        <dbReference type="EMBL" id="MZG28218.1"/>
    </source>
</evidence>
<organism evidence="3 4">
    <name type="scientific">Adlercreutzia equolifaciens</name>
    <dbReference type="NCBI Taxonomy" id="446660"/>
    <lineage>
        <taxon>Bacteria</taxon>
        <taxon>Bacillati</taxon>
        <taxon>Actinomycetota</taxon>
        <taxon>Coriobacteriia</taxon>
        <taxon>Eggerthellales</taxon>
        <taxon>Eggerthellaceae</taxon>
        <taxon>Adlercreutzia</taxon>
    </lineage>
</organism>
<dbReference type="Proteomes" id="UP000472380">
    <property type="component" value="Unassembled WGS sequence"/>
</dbReference>
<keyword evidence="1" id="KW-0472">Membrane</keyword>